<dbReference type="Pfam" id="PF07727">
    <property type="entry name" value="RVT_2"/>
    <property type="match status" value="1"/>
</dbReference>
<dbReference type="SUPFAM" id="SSF56672">
    <property type="entry name" value="DNA/RNA polymerases"/>
    <property type="match status" value="1"/>
</dbReference>
<feature type="domain" description="Reverse transcriptase Ty1/copia-type" evidence="1">
    <location>
        <begin position="1"/>
        <end position="145"/>
    </location>
</feature>
<dbReference type="InterPro" id="IPR043502">
    <property type="entry name" value="DNA/RNA_pol_sf"/>
</dbReference>
<dbReference type="KEGG" id="pda:120107037"/>
<evidence type="ECO:0000259" key="1">
    <source>
        <dbReference type="Pfam" id="PF07727"/>
    </source>
</evidence>
<dbReference type="AlphaFoldDB" id="A0A8B8ZPF8"/>
<evidence type="ECO:0000313" key="2">
    <source>
        <dbReference type="Proteomes" id="UP000228380"/>
    </source>
</evidence>
<gene>
    <name evidence="3" type="primary">LOC120107037</name>
</gene>
<dbReference type="CDD" id="cd09272">
    <property type="entry name" value="RNase_HI_RT_Ty1"/>
    <property type="match status" value="1"/>
</dbReference>
<reference evidence="3" key="1">
    <citation type="submission" date="2025-08" db="UniProtKB">
        <authorList>
            <consortium name="RefSeq"/>
        </authorList>
    </citation>
    <scope>IDENTIFICATION</scope>
    <source>
        <tissue evidence="3">Young leaves</tissue>
    </source>
</reference>
<sequence>MEQPPGFVDSSFPQHVCLLQKALYGLKQAPRQWFSTFSSFLLEQGFTVSKADPSLFLFTCTSIHIYILIYVDDILLTGNNTDAIADLLLRLQLRFKVKDLGNLSQFLGVQFVFSSHGISLHQQHYAKLILQRAGLEHCKPVSSPLPTKYATSSTDASLFPDAALYRRLAGSLQYLTITRPDLTFAVNYLCQFMHKPLISHYQLLKRVLRYVKGSLDFSLLYRPSSFVLTAYCDSDWAGDPFDRRSTTGFCVFLGDNPISWSSKKQPTIARSSTEAEYRALAITSTEIIWLRRLLSEFHISPTTPTALLCDNVSALALAANPVFHARTKHIEIDYHFIREKVNSGEIKLSHISSIDQPADLFTKAHSSQRHHLLCSKLHVLATSQLDGGS</sequence>
<dbReference type="RefSeq" id="XP_038976116.1">
    <property type="nucleotide sequence ID" value="XM_039120188.1"/>
</dbReference>
<proteinExistence type="predicted"/>
<dbReference type="InterPro" id="IPR013103">
    <property type="entry name" value="RVT_2"/>
</dbReference>
<dbReference type="PANTHER" id="PTHR11439:SF524">
    <property type="entry name" value="RNA-DIRECTED DNA POLYMERASE, PROTEIN KINASE RLK-PELLE-DLSV FAMILY"/>
    <property type="match status" value="1"/>
</dbReference>
<dbReference type="PANTHER" id="PTHR11439">
    <property type="entry name" value="GAG-POL-RELATED RETROTRANSPOSON"/>
    <property type="match status" value="1"/>
</dbReference>
<dbReference type="OrthoDB" id="1919845at2759"/>
<keyword evidence="2" id="KW-1185">Reference proteome</keyword>
<dbReference type="Proteomes" id="UP000228380">
    <property type="component" value="Unplaced"/>
</dbReference>
<name>A0A8B8ZPF8_PHODC</name>
<evidence type="ECO:0000313" key="3">
    <source>
        <dbReference type="RefSeq" id="XP_038976116.1"/>
    </source>
</evidence>
<organism evidence="2 3">
    <name type="scientific">Phoenix dactylifera</name>
    <name type="common">Date palm</name>
    <dbReference type="NCBI Taxonomy" id="42345"/>
    <lineage>
        <taxon>Eukaryota</taxon>
        <taxon>Viridiplantae</taxon>
        <taxon>Streptophyta</taxon>
        <taxon>Embryophyta</taxon>
        <taxon>Tracheophyta</taxon>
        <taxon>Spermatophyta</taxon>
        <taxon>Magnoliopsida</taxon>
        <taxon>Liliopsida</taxon>
        <taxon>Arecaceae</taxon>
        <taxon>Coryphoideae</taxon>
        <taxon>Phoeniceae</taxon>
        <taxon>Phoenix</taxon>
    </lineage>
</organism>
<dbReference type="GeneID" id="120107037"/>
<accession>A0A8B8ZPF8</accession>
<protein>
    <submittedName>
        <fullName evidence="3">Uncharacterized mitochondrial protein AtMg00810-like</fullName>
    </submittedName>
</protein>